<evidence type="ECO:0000313" key="2">
    <source>
        <dbReference type="Proteomes" id="UP000284277"/>
    </source>
</evidence>
<reference evidence="1 2" key="1">
    <citation type="submission" date="2016-08" db="EMBL/GenBank/DDBJ databases">
        <title>A new outlook on sporulation: Clostridium algidixylanolyticum.</title>
        <authorList>
            <person name="Poppleton D.I."/>
            <person name="Gribaldo S."/>
        </authorList>
    </citation>
    <scope>NUCLEOTIDE SEQUENCE [LARGE SCALE GENOMIC DNA]</scope>
    <source>
        <strain evidence="1 2">SPL73</strain>
    </source>
</reference>
<sequence length="48" mass="5437">MKHELKKLSLEIASKIILGSAKTEANSSCFFIGYQPKLPENAKKLRKF</sequence>
<accession>A0A419SZX8</accession>
<dbReference type="InterPro" id="IPR009229">
    <property type="entry name" value="AgrD"/>
</dbReference>
<gene>
    <name evidence="1" type="ORF">BET01_05520</name>
</gene>
<dbReference type="NCBIfam" id="TIGR04223">
    <property type="entry name" value="quorum_AgrD"/>
    <property type="match status" value="1"/>
</dbReference>
<dbReference type="Proteomes" id="UP000284277">
    <property type="component" value="Unassembled WGS sequence"/>
</dbReference>
<dbReference type="RefSeq" id="WP_120197565.1">
    <property type="nucleotide sequence ID" value="NZ_MCIA01000030.1"/>
</dbReference>
<organism evidence="1 2">
    <name type="scientific">Lacrimispora algidixylanolytica</name>
    <dbReference type="NCBI Taxonomy" id="94868"/>
    <lineage>
        <taxon>Bacteria</taxon>
        <taxon>Bacillati</taxon>
        <taxon>Bacillota</taxon>
        <taxon>Clostridia</taxon>
        <taxon>Lachnospirales</taxon>
        <taxon>Lachnospiraceae</taxon>
        <taxon>Lacrimispora</taxon>
    </lineage>
</organism>
<protein>
    <submittedName>
        <fullName evidence="1">Cyclic lactone autoinducer peptide</fullName>
    </submittedName>
</protein>
<keyword evidence="2" id="KW-1185">Reference proteome</keyword>
<name>A0A419SZX8_9FIRM</name>
<evidence type="ECO:0000313" key="1">
    <source>
        <dbReference type="EMBL" id="RKD30775.1"/>
    </source>
</evidence>
<dbReference type="AlphaFoldDB" id="A0A419SZX8"/>
<dbReference type="OrthoDB" id="2063517at2"/>
<dbReference type="EMBL" id="MCIA01000030">
    <property type="protein sequence ID" value="RKD30775.1"/>
    <property type="molecule type" value="Genomic_DNA"/>
</dbReference>
<proteinExistence type="predicted"/>
<comment type="caution">
    <text evidence="1">The sequence shown here is derived from an EMBL/GenBank/DDBJ whole genome shotgun (WGS) entry which is preliminary data.</text>
</comment>